<evidence type="ECO:0000313" key="3">
    <source>
        <dbReference type="Proteomes" id="UP000027265"/>
    </source>
</evidence>
<dbReference type="Pfam" id="PF07714">
    <property type="entry name" value="PK_Tyr_Ser-Thr"/>
    <property type="match status" value="1"/>
</dbReference>
<gene>
    <name evidence="2" type="ORF">JAAARDRAFT_93637</name>
</gene>
<evidence type="ECO:0000313" key="2">
    <source>
        <dbReference type="EMBL" id="KDQ51600.1"/>
    </source>
</evidence>
<dbReference type="PANTHER" id="PTHR44329">
    <property type="entry name" value="SERINE/THREONINE-PROTEIN KINASE TNNI3K-RELATED"/>
    <property type="match status" value="1"/>
</dbReference>
<dbReference type="PANTHER" id="PTHR44329:SF289">
    <property type="entry name" value="SERINE_THREONINE-PROTEIN KINASE VIK"/>
    <property type="match status" value="1"/>
</dbReference>
<dbReference type="InterPro" id="IPR001245">
    <property type="entry name" value="Ser-Thr/Tyr_kinase_cat_dom"/>
</dbReference>
<dbReference type="InterPro" id="IPR051681">
    <property type="entry name" value="Ser/Thr_Kinases-Pseudokinases"/>
</dbReference>
<dbReference type="AlphaFoldDB" id="A0A067PCP1"/>
<dbReference type="EMBL" id="KL197747">
    <property type="protein sequence ID" value="KDQ51600.1"/>
    <property type="molecule type" value="Genomic_DNA"/>
</dbReference>
<accession>A0A067PCP1</accession>
<evidence type="ECO:0000259" key="1">
    <source>
        <dbReference type="PROSITE" id="PS50011"/>
    </source>
</evidence>
<dbReference type="GO" id="GO:0004674">
    <property type="term" value="F:protein serine/threonine kinase activity"/>
    <property type="evidence" value="ECO:0007669"/>
    <property type="project" value="TreeGrafter"/>
</dbReference>
<dbReference type="OrthoDB" id="4062651at2759"/>
<name>A0A067PCP1_9AGAM</name>
<sequence length="92" mass="10616">TRWMAPELHHSPLGTYQTCQETDIYAFGCTCYEVFTRHPPFFNILQDVSVASEVVKGCRPSQPSTVDCHGLCLEDDMWRLIVTCWSQEQCDR</sequence>
<dbReference type="GO" id="GO:0005524">
    <property type="term" value="F:ATP binding"/>
    <property type="evidence" value="ECO:0007669"/>
    <property type="project" value="InterPro"/>
</dbReference>
<dbReference type="InterPro" id="IPR011009">
    <property type="entry name" value="Kinase-like_dom_sf"/>
</dbReference>
<dbReference type="HOGENOM" id="CLU_000288_7_26_1"/>
<feature type="non-terminal residue" evidence="2">
    <location>
        <position position="1"/>
    </location>
</feature>
<dbReference type="InParanoid" id="A0A067PCP1"/>
<reference evidence="3" key="1">
    <citation type="journal article" date="2014" name="Proc. Natl. Acad. Sci. U.S.A.">
        <title>Extensive sampling of basidiomycete genomes demonstrates inadequacy of the white-rot/brown-rot paradigm for wood decay fungi.</title>
        <authorList>
            <person name="Riley R."/>
            <person name="Salamov A.A."/>
            <person name="Brown D.W."/>
            <person name="Nagy L.G."/>
            <person name="Floudas D."/>
            <person name="Held B.W."/>
            <person name="Levasseur A."/>
            <person name="Lombard V."/>
            <person name="Morin E."/>
            <person name="Otillar R."/>
            <person name="Lindquist E.A."/>
            <person name="Sun H."/>
            <person name="LaButti K.M."/>
            <person name="Schmutz J."/>
            <person name="Jabbour D."/>
            <person name="Luo H."/>
            <person name="Baker S.E."/>
            <person name="Pisabarro A.G."/>
            <person name="Walton J.D."/>
            <person name="Blanchette R.A."/>
            <person name="Henrissat B."/>
            <person name="Martin F."/>
            <person name="Cullen D."/>
            <person name="Hibbett D.S."/>
            <person name="Grigoriev I.V."/>
        </authorList>
    </citation>
    <scope>NUCLEOTIDE SEQUENCE [LARGE SCALE GENOMIC DNA]</scope>
    <source>
        <strain evidence="3">MUCL 33604</strain>
    </source>
</reference>
<keyword evidence="3" id="KW-1185">Reference proteome</keyword>
<dbReference type="Proteomes" id="UP000027265">
    <property type="component" value="Unassembled WGS sequence"/>
</dbReference>
<dbReference type="InterPro" id="IPR000719">
    <property type="entry name" value="Prot_kinase_dom"/>
</dbReference>
<dbReference type="PROSITE" id="PS50011">
    <property type="entry name" value="PROTEIN_KINASE_DOM"/>
    <property type="match status" value="1"/>
</dbReference>
<organism evidence="2 3">
    <name type="scientific">Jaapia argillacea MUCL 33604</name>
    <dbReference type="NCBI Taxonomy" id="933084"/>
    <lineage>
        <taxon>Eukaryota</taxon>
        <taxon>Fungi</taxon>
        <taxon>Dikarya</taxon>
        <taxon>Basidiomycota</taxon>
        <taxon>Agaricomycotina</taxon>
        <taxon>Agaricomycetes</taxon>
        <taxon>Agaricomycetidae</taxon>
        <taxon>Jaapiales</taxon>
        <taxon>Jaapiaceae</taxon>
        <taxon>Jaapia</taxon>
    </lineage>
</organism>
<feature type="domain" description="Protein kinase" evidence="1">
    <location>
        <begin position="1"/>
        <end position="92"/>
    </location>
</feature>
<protein>
    <recommendedName>
        <fullName evidence="1">Protein kinase domain-containing protein</fullName>
    </recommendedName>
</protein>
<dbReference type="Gene3D" id="1.10.510.10">
    <property type="entry name" value="Transferase(Phosphotransferase) domain 1"/>
    <property type="match status" value="1"/>
</dbReference>
<feature type="non-terminal residue" evidence="2">
    <location>
        <position position="92"/>
    </location>
</feature>
<dbReference type="SUPFAM" id="SSF56112">
    <property type="entry name" value="Protein kinase-like (PK-like)"/>
    <property type="match status" value="1"/>
</dbReference>
<proteinExistence type="predicted"/>